<gene>
    <name evidence="2" type="ORF">SAMN06265173_10683</name>
</gene>
<keyword evidence="1" id="KW-0812">Transmembrane</keyword>
<feature type="transmembrane region" description="Helical" evidence="1">
    <location>
        <begin position="49"/>
        <end position="71"/>
    </location>
</feature>
<protein>
    <submittedName>
        <fullName evidence="2">Uncharacterized protein</fullName>
    </submittedName>
</protein>
<organism evidence="2 3">
    <name type="scientific">Thalassovita litoralis</name>
    <dbReference type="NCBI Taxonomy" id="1010611"/>
    <lineage>
        <taxon>Bacteria</taxon>
        <taxon>Pseudomonadati</taxon>
        <taxon>Pseudomonadota</taxon>
        <taxon>Alphaproteobacteria</taxon>
        <taxon>Rhodobacterales</taxon>
        <taxon>Roseobacteraceae</taxon>
        <taxon>Thalassovita</taxon>
    </lineage>
</organism>
<evidence type="ECO:0000313" key="2">
    <source>
        <dbReference type="EMBL" id="SMO57705.1"/>
    </source>
</evidence>
<dbReference type="RefSeq" id="WP_142492710.1">
    <property type="nucleotide sequence ID" value="NZ_FXTO01000006.1"/>
</dbReference>
<dbReference type="OrthoDB" id="7859841at2"/>
<evidence type="ECO:0000313" key="3">
    <source>
        <dbReference type="Proteomes" id="UP000316030"/>
    </source>
</evidence>
<dbReference type="Proteomes" id="UP000316030">
    <property type="component" value="Unassembled WGS sequence"/>
</dbReference>
<proteinExistence type="predicted"/>
<dbReference type="AlphaFoldDB" id="A0A521CEA7"/>
<reference evidence="2 3" key="1">
    <citation type="submission" date="2017-05" db="EMBL/GenBank/DDBJ databases">
        <authorList>
            <person name="Varghese N."/>
            <person name="Submissions S."/>
        </authorList>
    </citation>
    <scope>NUCLEOTIDE SEQUENCE [LARGE SCALE GENOMIC DNA]</scope>
    <source>
        <strain evidence="2 3">DSM 29506</strain>
    </source>
</reference>
<dbReference type="EMBL" id="FXTO01000006">
    <property type="protein sequence ID" value="SMO57705.1"/>
    <property type="molecule type" value="Genomic_DNA"/>
</dbReference>
<keyword evidence="3" id="KW-1185">Reference proteome</keyword>
<keyword evidence="1" id="KW-1133">Transmembrane helix</keyword>
<name>A0A521CEA7_9RHOB</name>
<sequence length="106" mass="11897">MTEQPDTSKTEEIEALRRLTKELEKLNGHKFIRVQNSTMRSIGFQFARGLAFGLGSVLGASLLVSVITWWLSQFEFLPIIGDWMVVLSEEFQRATGGQSGVNHTPQ</sequence>
<accession>A0A521CEA7</accession>
<evidence type="ECO:0000256" key="1">
    <source>
        <dbReference type="SAM" id="Phobius"/>
    </source>
</evidence>
<dbReference type="Pfam" id="PF18910">
    <property type="entry name" value="DUF5665"/>
    <property type="match status" value="1"/>
</dbReference>
<keyword evidence="1" id="KW-0472">Membrane</keyword>
<dbReference type="InterPro" id="IPR043723">
    <property type="entry name" value="DUF5665"/>
</dbReference>